<dbReference type="InterPro" id="IPR006905">
    <property type="entry name" value="Flavin_halogenase"/>
</dbReference>
<name>A0A976UB32_9CAUD</name>
<dbReference type="PANTHER" id="PTHR43747:SF4">
    <property type="entry name" value="FLAVIN-DEPENDENT TRYPTOPHAN HALOGENASE"/>
    <property type="match status" value="1"/>
</dbReference>
<dbReference type="EMBL" id="ON649703">
    <property type="protein sequence ID" value="UVF62629.1"/>
    <property type="molecule type" value="Genomic_DNA"/>
</dbReference>
<dbReference type="Pfam" id="PF04820">
    <property type="entry name" value="Trp_halogenase"/>
    <property type="match status" value="1"/>
</dbReference>
<dbReference type="SUPFAM" id="SSF51905">
    <property type="entry name" value="FAD/NAD(P)-binding domain"/>
    <property type="match status" value="1"/>
</dbReference>
<dbReference type="GO" id="GO:0004497">
    <property type="term" value="F:monooxygenase activity"/>
    <property type="evidence" value="ECO:0007669"/>
    <property type="project" value="InterPro"/>
</dbReference>
<dbReference type="InterPro" id="IPR050816">
    <property type="entry name" value="Flavin-dep_Halogenase_NPB"/>
</dbReference>
<sequence>MNVIIVGDGSAGIISAIMLKHKIPYANVTIIKSSKINVIGVGESTTGTFTGMLDIHMGININDFVKKVNPVSKYGTLFKFGDSDFYYAMDSIFDKHDPKKDFPEGFYMKGANYGSTELSQLMINKQGIEFNENTLGLQLDNEKFLNYMNEHAKNIGINFITDTIDTVEREGNNIKSLNKKYFADIFIDCSGYNAVLSNEEWVDYSDYLINDRSFLFQTPLKGRVRPYTTATTMDSGWLWELDHFTHTVNGYVYSSKYSTEDEIKNELENHFKIKIKEHRVVKFTTGQRKKHWVGNCITIGNSDIFLEPLEATSLMVITRLINDMIDILRFGDKCGDLKDRYNIFTDKMFKNIRDFIFIHFCFNTKKNTKYWKDYNNRYTMIDSDSFCNDMIQYHLINDAHVKFVPLVNDEINPYQFEGWINLFRGLNVRKFYEDRNKI</sequence>
<protein>
    <submittedName>
        <fullName evidence="1">Rossmann-fold NAD(P)(+)-binding protein</fullName>
    </submittedName>
</protein>
<dbReference type="InterPro" id="IPR036188">
    <property type="entry name" value="FAD/NAD-bd_sf"/>
</dbReference>
<proteinExistence type="predicted"/>
<dbReference type="PANTHER" id="PTHR43747">
    <property type="entry name" value="FAD-BINDING PROTEIN"/>
    <property type="match status" value="1"/>
</dbReference>
<accession>A0A976UB32</accession>
<organism evidence="1">
    <name type="scientific">Yangshan Harbor Nitrososphaeria virus</name>
    <dbReference type="NCBI Taxonomy" id="2969597"/>
    <lineage>
        <taxon>Viruses</taxon>
        <taxon>Duplodnaviria</taxon>
        <taxon>Heunggongvirae</taxon>
        <taxon>Uroviricota</taxon>
        <taxon>Caudoviricetes</taxon>
    </lineage>
</organism>
<dbReference type="Gene3D" id="3.50.50.60">
    <property type="entry name" value="FAD/NAD(P)-binding domain"/>
    <property type="match status" value="1"/>
</dbReference>
<reference evidence="1" key="1">
    <citation type="submission" date="2022-05" db="EMBL/GenBank/DDBJ databases">
        <title>Diverse viruses of marine archaea discovered using metagenomics.</title>
        <authorList>
            <person name="Zhou Y."/>
        </authorList>
    </citation>
    <scope>NUCLEOTIDE SEQUENCE</scope>
    <source>
        <strain evidence="1">YSH_354833</strain>
    </source>
</reference>
<evidence type="ECO:0000313" key="1">
    <source>
        <dbReference type="EMBL" id="UVF62629.1"/>
    </source>
</evidence>